<reference evidence="2 3" key="1">
    <citation type="submission" date="2018-11" db="EMBL/GenBank/DDBJ databases">
        <authorList>
            <consortium name="Pathogen Informatics"/>
        </authorList>
    </citation>
    <scope>NUCLEOTIDE SEQUENCE [LARGE SCALE GENOMIC DNA]</scope>
    <source>
        <strain evidence="2 3">Zambia</strain>
    </source>
</reference>
<keyword evidence="3" id="KW-1185">Reference proteome</keyword>
<feature type="compositionally biased region" description="Basic and acidic residues" evidence="1">
    <location>
        <begin position="1"/>
        <end position="13"/>
    </location>
</feature>
<sequence>MERPDNATDREDQSNTNGHETQMSNTKNQRNPLDPSCTAKARYRRAATILRSRRGKCSTNSRSCSNTAQRNTRCTCRMEISRIQSHQGILQNNEGGVHGECYAPTNDSNDDDKDQFYDRLQSIMITRCSSELNETQNPCETTVSNQSFCQNSHVIVPGMAFSNDSHISDEIPCESEENILSEHNYDRKPDVVLMDADFSNNPLLCNDILNKYEETISEESKLDVIPNIICSHNAFVSCEKRVQCEARVLNELDFDYNSDDFISTAVHPYHKSTSNV</sequence>
<accession>A0A183N2E1</accession>
<feature type="region of interest" description="Disordered" evidence="1">
    <location>
        <begin position="1"/>
        <end position="37"/>
    </location>
</feature>
<feature type="compositionally biased region" description="Polar residues" evidence="1">
    <location>
        <begin position="14"/>
        <end position="31"/>
    </location>
</feature>
<organism evidence="2 3">
    <name type="scientific">Schistosoma margrebowiei</name>
    <dbReference type="NCBI Taxonomy" id="48269"/>
    <lineage>
        <taxon>Eukaryota</taxon>
        <taxon>Metazoa</taxon>
        <taxon>Spiralia</taxon>
        <taxon>Lophotrochozoa</taxon>
        <taxon>Platyhelminthes</taxon>
        <taxon>Trematoda</taxon>
        <taxon>Digenea</taxon>
        <taxon>Strigeidida</taxon>
        <taxon>Schistosomatoidea</taxon>
        <taxon>Schistosomatidae</taxon>
        <taxon>Schistosoma</taxon>
    </lineage>
</organism>
<protein>
    <submittedName>
        <fullName evidence="2">Uncharacterized protein</fullName>
    </submittedName>
</protein>
<proteinExistence type="predicted"/>
<dbReference type="AlphaFoldDB" id="A0A183N2E1"/>
<gene>
    <name evidence="2" type="ORF">SMRZ_LOCUS22466</name>
</gene>
<name>A0A183N2E1_9TREM</name>
<evidence type="ECO:0000313" key="3">
    <source>
        <dbReference type="Proteomes" id="UP000277204"/>
    </source>
</evidence>
<evidence type="ECO:0000313" key="2">
    <source>
        <dbReference type="EMBL" id="VDP43389.1"/>
    </source>
</evidence>
<dbReference type="EMBL" id="UZAI01019180">
    <property type="protein sequence ID" value="VDP43389.1"/>
    <property type="molecule type" value="Genomic_DNA"/>
</dbReference>
<evidence type="ECO:0000256" key="1">
    <source>
        <dbReference type="SAM" id="MobiDB-lite"/>
    </source>
</evidence>
<dbReference type="Proteomes" id="UP000277204">
    <property type="component" value="Unassembled WGS sequence"/>
</dbReference>